<proteinExistence type="predicted"/>
<keyword evidence="2" id="KW-1185">Reference proteome</keyword>
<evidence type="ECO:0000313" key="2">
    <source>
        <dbReference type="Proteomes" id="UP000007809"/>
    </source>
</evidence>
<dbReference type="Proteomes" id="UP000007809">
    <property type="component" value="Chromosome"/>
</dbReference>
<dbReference type="KEGG" id="pdx:Psed_3447"/>
<dbReference type="HOGENOM" id="CLU_2938397_0_0_11"/>
<gene>
    <name evidence="1" type="ordered locus">Psed_3447</name>
</gene>
<accession>F4CZA4</accession>
<evidence type="ECO:0008006" key="3">
    <source>
        <dbReference type="Google" id="ProtNLM"/>
    </source>
</evidence>
<dbReference type="EMBL" id="CP002593">
    <property type="protein sequence ID" value="AEA25635.1"/>
    <property type="molecule type" value="Genomic_DNA"/>
</dbReference>
<organism evidence="1 2">
    <name type="scientific">Pseudonocardia dioxanivorans (strain ATCC 55486 / DSM 44775 / JCM 13855 / CB1190)</name>
    <dbReference type="NCBI Taxonomy" id="675635"/>
    <lineage>
        <taxon>Bacteria</taxon>
        <taxon>Bacillati</taxon>
        <taxon>Actinomycetota</taxon>
        <taxon>Actinomycetes</taxon>
        <taxon>Pseudonocardiales</taxon>
        <taxon>Pseudonocardiaceae</taxon>
        <taxon>Pseudonocardia</taxon>
    </lineage>
</organism>
<protein>
    <recommendedName>
        <fullName evidence="3">Transposase</fullName>
    </recommendedName>
</protein>
<sequence length="60" mass="6663">MFYPAALLAIKRAGGPLRTSYECERVIGKGHVRALIVLARRLVLVKAPIRDNRFTTKALA</sequence>
<evidence type="ECO:0000313" key="1">
    <source>
        <dbReference type="EMBL" id="AEA25635.1"/>
    </source>
</evidence>
<reference evidence="1 2" key="1">
    <citation type="journal article" date="2011" name="J. Bacteriol.">
        <title>Genome sequence of the 1,4-dioxane-degrading Pseudonocardia dioxanivorans strain CB1190.</title>
        <authorList>
            <person name="Sales C.M."/>
            <person name="Mahendra S."/>
            <person name="Grostern A."/>
            <person name="Parales R.E."/>
            <person name="Goodwin L.A."/>
            <person name="Woyke T."/>
            <person name="Nolan M."/>
            <person name="Lapidus A."/>
            <person name="Chertkov O."/>
            <person name="Ovchinnikova G."/>
            <person name="Sczyrba A."/>
            <person name="Alvarez-Cohen L."/>
        </authorList>
    </citation>
    <scope>NUCLEOTIDE SEQUENCE [LARGE SCALE GENOMIC DNA]</scope>
    <source>
        <strain evidence="2">ATCC 55486 / DSM 44775 / JCM 13855 / CB1190</strain>
    </source>
</reference>
<dbReference type="AlphaFoldDB" id="F4CZA4"/>
<dbReference type="STRING" id="675635.Psed_3447"/>
<name>F4CZA4_PSEUX</name>